<dbReference type="Gene3D" id="1.10.3720.10">
    <property type="entry name" value="MetI-like"/>
    <property type="match status" value="1"/>
</dbReference>
<dbReference type="PANTHER" id="PTHR43227">
    <property type="entry name" value="BLL4140 PROTEIN"/>
    <property type="match status" value="1"/>
</dbReference>
<evidence type="ECO:0000313" key="9">
    <source>
        <dbReference type="EMBL" id="PWJ73275.1"/>
    </source>
</evidence>
<dbReference type="Pfam" id="PF00528">
    <property type="entry name" value="BPD_transp_1"/>
    <property type="match status" value="1"/>
</dbReference>
<dbReference type="GO" id="GO:0055085">
    <property type="term" value="P:transmembrane transport"/>
    <property type="evidence" value="ECO:0007669"/>
    <property type="project" value="InterPro"/>
</dbReference>
<name>A0AB73T0B1_9FIRM</name>
<comment type="caution">
    <text evidence="9">The sequence shown here is derived from an EMBL/GenBank/DDBJ whole genome shotgun (WGS) entry which is preliminary data.</text>
</comment>
<dbReference type="CDD" id="cd06261">
    <property type="entry name" value="TM_PBP2"/>
    <property type="match status" value="1"/>
</dbReference>
<dbReference type="GO" id="GO:0005886">
    <property type="term" value="C:plasma membrane"/>
    <property type="evidence" value="ECO:0007669"/>
    <property type="project" value="UniProtKB-SubCell"/>
</dbReference>
<evidence type="ECO:0000313" key="10">
    <source>
        <dbReference type="Proteomes" id="UP000245412"/>
    </source>
</evidence>
<dbReference type="EMBL" id="QGGY01000013">
    <property type="protein sequence ID" value="PWJ73275.1"/>
    <property type="molecule type" value="Genomic_DNA"/>
</dbReference>
<dbReference type="Proteomes" id="UP000245412">
    <property type="component" value="Unassembled WGS sequence"/>
</dbReference>
<accession>A0AB73T0B1</accession>
<proteinExistence type="inferred from homology"/>
<evidence type="ECO:0000256" key="3">
    <source>
        <dbReference type="ARBA" id="ARBA00022475"/>
    </source>
</evidence>
<dbReference type="PANTHER" id="PTHR43227:SF11">
    <property type="entry name" value="BLL4140 PROTEIN"/>
    <property type="match status" value="1"/>
</dbReference>
<evidence type="ECO:0000256" key="5">
    <source>
        <dbReference type="ARBA" id="ARBA00022989"/>
    </source>
</evidence>
<dbReference type="InterPro" id="IPR000515">
    <property type="entry name" value="MetI-like"/>
</dbReference>
<feature type="transmembrane region" description="Helical" evidence="7">
    <location>
        <begin position="96"/>
        <end position="121"/>
    </location>
</feature>
<feature type="transmembrane region" description="Helical" evidence="7">
    <location>
        <begin position="293"/>
        <end position="314"/>
    </location>
</feature>
<comment type="similarity">
    <text evidence="7">Belongs to the binding-protein-dependent transport system permease family.</text>
</comment>
<organism evidence="9 10">
    <name type="scientific">Murimonas intestini</name>
    <dbReference type="NCBI Taxonomy" id="1337051"/>
    <lineage>
        <taxon>Bacteria</taxon>
        <taxon>Bacillati</taxon>
        <taxon>Bacillota</taxon>
        <taxon>Clostridia</taxon>
        <taxon>Lachnospirales</taxon>
        <taxon>Lachnospiraceae</taxon>
        <taxon>Murimonas</taxon>
    </lineage>
</organism>
<dbReference type="AlphaFoldDB" id="A0AB73T0B1"/>
<dbReference type="RefSeq" id="WP_243134675.1">
    <property type="nucleotide sequence ID" value="NZ_CABJAT010000002.1"/>
</dbReference>
<feature type="transmembrane region" description="Helical" evidence="7">
    <location>
        <begin position="133"/>
        <end position="152"/>
    </location>
</feature>
<evidence type="ECO:0000256" key="6">
    <source>
        <dbReference type="ARBA" id="ARBA00023136"/>
    </source>
</evidence>
<keyword evidence="10" id="KW-1185">Reference proteome</keyword>
<dbReference type="InterPro" id="IPR035906">
    <property type="entry name" value="MetI-like_sf"/>
</dbReference>
<comment type="subcellular location">
    <subcellularLocation>
        <location evidence="1 7">Cell membrane</location>
        <topology evidence="1 7">Multi-pass membrane protein</topology>
    </subcellularLocation>
</comment>
<feature type="transmembrane region" description="Helical" evidence="7">
    <location>
        <begin position="234"/>
        <end position="251"/>
    </location>
</feature>
<keyword evidence="2 7" id="KW-0813">Transport</keyword>
<keyword evidence="4 7" id="KW-0812">Transmembrane</keyword>
<evidence type="ECO:0000256" key="1">
    <source>
        <dbReference type="ARBA" id="ARBA00004651"/>
    </source>
</evidence>
<protein>
    <submittedName>
        <fullName evidence="9">Carbohydrate ABC transporter membrane protein 1 (CUT1 family)</fullName>
    </submittedName>
</protein>
<dbReference type="InterPro" id="IPR050809">
    <property type="entry name" value="UgpAE/MalFG_permease"/>
</dbReference>
<evidence type="ECO:0000259" key="8">
    <source>
        <dbReference type="PROSITE" id="PS50928"/>
    </source>
</evidence>
<reference evidence="9 10" key="1">
    <citation type="submission" date="2018-05" db="EMBL/GenBank/DDBJ databases">
        <authorList>
            <person name="Goeker M."/>
            <person name="Huntemann M."/>
            <person name="Clum A."/>
            <person name="Pillay M."/>
            <person name="Palaniappan K."/>
            <person name="Varghese N."/>
            <person name="Mikhailova N."/>
            <person name="Stamatis D."/>
            <person name="Reddy T."/>
            <person name="Daum C."/>
            <person name="Shapiro N."/>
            <person name="Ivanova N."/>
            <person name="Kyrpides N."/>
            <person name="Woyke T."/>
        </authorList>
    </citation>
    <scope>NUCLEOTIDE SEQUENCE [LARGE SCALE GENOMIC DNA]</scope>
    <source>
        <strain evidence="9 10">DSM 26524</strain>
    </source>
</reference>
<keyword evidence="5 7" id="KW-1133">Transmembrane helix</keyword>
<feature type="transmembrane region" description="Helical" evidence="7">
    <location>
        <begin position="25"/>
        <end position="53"/>
    </location>
</feature>
<keyword evidence="6 7" id="KW-0472">Membrane</keyword>
<evidence type="ECO:0000256" key="7">
    <source>
        <dbReference type="RuleBase" id="RU363032"/>
    </source>
</evidence>
<evidence type="ECO:0000256" key="2">
    <source>
        <dbReference type="ARBA" id="ARBA00022448"/>
    </source>
</evidence>
<dbReference type="PROSITE" id="PS50928">
    <property type="entry name" value="ABC_TM1"/>
    <property type="match status" value="1"/>
</dbReference>
<feature type="domain" description="ABC transmembrane type-1" evidence="8">
    <location>
        <begin position="92"/>
        <end position="310"/>
    </location>
</feature>
<keyword evidence="3" id="KW-1003">Cell membrane</keyword>
<evidence type="ECO:0000256" key="4">
    <source>
        <dbReference type="ARBA" id="ARBA00022692"/>
    </source>
</evidence>
<dbReference type="SUPFAM" id="SSF161098">
    <property type="entry name" value="MetI-like"/>
    <property type="match status" value="1"/>
</dbReference>
<sequence length="324" mass="36794">MRKKGKERGHGTTPRKRKKFRRDDLELFLISLPTVIWYILFAYIPMMGVVLAFKNYRLVQGKGFFGSLFASDWAGLKNFEFLFVRGDFLAIIGRTVGYNLIFIILQMVVPVALAIMISLLLNKRLSKICQTAMFFPHFMSWVVASYFVFAFLSTDNGLITRFLHSIGIDYNFYGKDANSIWPFLLVFLNQWKTVGYNMVVYLAAVTGLDRTYYEAAMIDGATKWQQIKEVTIPLLKPTIIIMGIMAIGGIIKSDFGLFYQATKNSAALYPSTMTLDVYIFNALTQNNNINMSAAASFFQSIVGFVTILLANGIVRKIEPENSFF</sequence>
<gene>
    <name evidence="9" type="ORF">C7383_11361</name>
</gene>